<evidence type="ECO:0000259" key="3">
    <source>
        <dbReference type="Pfam" id="PF00304"/>
    </source>
</evidence>
<reference evidence="4" key="1">
    <citation type="submission" date="2020-10" db="EMBL/GenBank/DDBJ databases">
        <authorList>
            <person name="Han B."/>
            <person name="Lu T."/>
            <person name="Zhao Q."/>
            <person name="Huang X."/>
            <person name="Zhao Y."/>
        </authorList>
    </citation>
    <scope>NUCLEOTIDE SEQUENCE</scope>
</reference>
<dbReference type="InterPro" id="IPR003614">
    <property type="entry name" value="Knottins"/>
</dbReference>
<feature type="compositionally biased region" description="Gly residues" evidence="1">
    <location>
        <begin position="79"/>
        <end position="90"/>
    </location>
</feature>
<accession>A0A811NQQ3</accession>
<dbReference type="AlphaFoldDB" id="A0A811NQQ3"/>
<organism evidence="4 5">
    <name type="scientific">Miscanthus lutarioriparius</name>
    <dbReference type="NCBI Taxonomy" id="422564"/>
    <lineage>
        <taxon>Eukaryota</taxon>
        <taxon>Viridiplantae</taxon>
        <taxon>Streptophyta</taxon>
        <taxon>Embryophyta</taxon>
        <taxon>Tracheophyta</taxon>
        <taxon>Spermatophyta</taxon>
        <taxon>Magnoliopsida</taxon>
        <taxon>Liliopsida</taxon>
        <taxon>Poales</taxon>
        <taxon>Poaceae</taxon>
        <taxon>PACMAD clade</taxon>
        <taxon>Panicoideae</taxon>
        <taxon>Andropogonodae</taxon>
        <taxon>Andropogoneae</taxon>
        <taxon>Saccharinae</taxon>
        <taxon>Miscanthus</taxon>
    </lineage>
</organism>
<evidence type="ECO:0000313" key="4">
    <source>
        <dbReference type="EMBL" id="CAD6228334.1"/>
    </source>
</evidence>
<evidence type="ECO:0000256" key="1">
    <source>
        <dbReference type="SAM" id="MobiDB-lite"/>
    </source>
</evidence>
<feature type="chain" id="PRO_5032777772" description="Knottins-like domain-containing protein" evidence="2">
    <location>
        <begin position="27"/>
        <end position="100"/>
    </location>
</feature>
<name>A0A811NQQ3_9POAL</name>
<gene>
    <name evidence="4" type="ORF">NCGR_LOCUS19134</name>
</gene>
<proteinExistence type="predicted"/>
<feature type="region of interest" description="Disordered" evidence="1">
    <location>
        <begin position="79"/>
        <end position="100"/>
    </location>
</feature>
<feature type="domain" description="Knottins-like" evidence="3">
    <location>
        <begin position="28"/>
        <end position="77"/>
    </location>
</feature>
<dbReference type="Gene3D" id="3.30.30.10">
    <property type="entry name" value="Knottin, scorpion toxin-like"/>
    <property type="match status" value="1"/>
</dbReference>
<dbReference type="InterPro" id="IPR036574">
    <property type="entry name" value="Scorpion_toxin-like_sf"/>
</dbReference>
<keyword evidence="2" id="KW-0732">Signal</keyword>
<keyword evidence="5" id="KW-1185">Reference proteome</keyword>
<evidence type="ECO:0000256" key="2">
    <source>
        <dbReference type="SAM" id="SignalP"/>
    </source>
</evidence>
<sequence>MASSKIVAVPVVFTLALLLVAYCAEATICSRKNPSYPGSCRSNKDCANSCTQHGLGTSGYCKGNVRFFKTCFCTFECPGGGGGGGGGGNPPGVKPLSNGH</sequence>
<dbReference type="Proteomes" id="UP000604825">
    <property type="component" value="Unassembled WGS sequence"/>
</dbReference>
<comment type="caution">
    <text evidence="4">The sequence shown here is derived from an EMBL/GenBank/DDBJ whole genome shotgun (WGS) entry which is preliminary data.</text>
</comment>
<dbReference type="EMBL" id="CAJGYO010000005">
    <property type="protein sequence ID" value="CAD6228334.1"/>
    <property type="molecule type" value="Genomic_DNA"/>
</dbReference>
<feature type="signal peptide" evidence="2">
    <location>
        <begin position="1"/>
        <end position="26"/>
    </location>
</feature>
<protein>
    <recommendedName>
        <fullName evidence="3">Knottins-like domain-containing protein</fullName>
    </recommendedName>
</protein>
<dbReference type="Pfam" id="PF00304">
    <property type="entry name" value="Gamma-thionin"/>
    <property type="match status" value="1"/>
</dbReference>
<dbReference type="SUPFAM" id="SSF57095">
    <property type="entry name" value="Scorpion toxin-like"/>
    <property type="match status" value="1"/>
</dbReference>
<evidence type="ECO:0000313" key="5">
    <source>
        <dbReference type="Proteomes" id="UP000604825"/>
    </source>
</evidence>